<organism evidence="8 9">
    <name type="scientific">Ciona savignyi</name>
    <name type="common">Pacific transparent sea squirt</name>
    <dbReference type="NCBI Taxonomy" id="51511"/>
    <lineage>
        <taxon>Eukaryota</taxon>
        <taxon>Metazoa</taxon>
        <taxon>Chordata</taxon>
        <taxon>Tunicata</taxon>
        <taxon>Ascidiacea</taxon>
        <taxon>Phlebobranchia</taxon>
        <taxon>Cionidae</taxon>
        <taxon>Ciona</taxon>
    </lineage>
</organism>
<evidence type="ECO:0000313" key="8">
    <source>
        <dbReference type="Ensembl" id="ENSCSAVP00000012938.1"/>
    </source>
</evidence>
<dbReference type="GeneTree" id="ENSGT00940000167854"/>
<reference evidence="9" key="1">
    <citation type="submission" date="2003-08" db="EMBL/GenBank/DDBJ databases">
        <authorList>
            <person name="Birren B."/>
            <person name="Nusbaum C."/>
            <person name="Abebe A."/>
            <person name="Abouelleil A."/>
            <person name="Adekoya E."/>
            <person name="Ait-zahra M."/>
            <person name="Allen N."/>
            <person name="Allen T."/>
            <person name="An P."/>
            <person name="Anderson M."/>
            <person name="Anderson S."/>
            <person name="Arachchi H."/>
            <person name="Armbruster J."/>
            <person name="Bachantsang P."/>
            <person name="Baldwin J."/>
            <person name="Barry A."/>
            <person name="Bayul T."/>
            <person name="Blitshsteyn B."/>
            <person name="Bloom T."/>
            <person name="Blye J."/>
            <person name="Boguslavskiy L."/>
            <person name="Borowsky M."/>
            <person name="Boukhgalter B."/>
            <person name="Brunache A."/>
            <person name="Butler J."/>
            <person name="Calixte N."/>
            <person name="Calvo S."/>
            <person name="Camarata J."/>
            <person name="Campo K."/>
            <person name="Chang J."/>
            <person name="Cheshatsang Y."/>
            <person name="Citroen M."/>
            <person name="Collymore A."/>
            <person name="Considine T."/>
            <person name="Cook A."/>
            <person name="Cooke P."/>
            <person name="Corum B."/>
            <person name="Cuomo C."/>
            <person name="David R."/>
            <person name="Dawoe T."/>
            <person name="Degray S."/>
            <person name="Dodge S."/>
            <person name="Dooley K."/>
            <person name="Dorje P."/>
            <person name="Dorjee K."/>
            <person name="Dorris L."/>
            <person name="Duffey N."/>
            <person name="Dupes A."/>
            <person name="Elkins T."/>
            <person name="Engels R."/>
            <person name="Erickson J."/>
            <person name="Farina A."/>
            <person name="Faro S."/>
            <person name="Ferreira P."/>
            <person name="Fischer H."/>
            <person name="Fitzgerald M."/>
            <person name="Foley K."/>
            <person name="Gage D."/>
            <person name="Galagan J."/>
            <person name="Gearin G."/>
            <person name="Gnerre S."/>
            <person name="Gnirke A."/>
            <person name="Goyette A."/>
            <person name="Graham J."/>
            <person name="Grandbois E."/>
            <person name="Gyaltsen K."/>
            <person name="Hafez N."/>
            <person name="Hagopian D."/>
            <person name="Hagos B."/>
            <person name="Hall J."/>
            <person name="Hatcher B."/>
            <person name="Heller A."/>
            <person name="Higgins H."/>
            <person name="Honan T."/>
            <person name="Horn A."/>
            <person name="Houde N."/>
            <person name="Hughes L."/>
            <person name="Hulme W."/>
            <person name="Husby E."/>
            <person name="Iliev I."/>
            <person name="Jaffe D."/>
            <person name="Jones C."/>
            <person name="Kamal M."/>
            <person name="Kamat A."/>
            <person name="Kamvysselis M."/>
            <person name="Karlsson E."/>
            <person name="Kells C."/>
            <person name="Kieu A."/>
            <person name="Kisner P."/>
            <person name="Kodira C."/>
            <person name="Kulbokas E."/>
            <person name="Labutti K."/>
            <person name="Lama D."/>
            <person name="Landers T."/>
            <person name="Leger J."/>
            <person name="Levine S."/>
            <person name="Lewis D."/>
            <person name="Lewis T."/>
            <person name="Lindblad-toh K."/>
            <person name="Liu X."/>
            <person name="Lokyitsang T."/>
            <person name="Lokyitsang Y."/>
            <person name="Lucien O."/>
            <person name="Lui A."/>
            <person name="Ma L.J."/>
            <person name="Mabbitt R."/>
            <person name="Macdonald J."/>
            <person name="Maclean C."/>
            <person name="Major J."/>
            <person name="Manning J."/>
            <person name="Marabella R."/>
            <person name="Maru K."/>
            <person name="Matthews C."/>
            <person name="Mauceli E."/>
            <person name="Mccarthy M."/>
            <person name="Mcdonough S."/>
            <person name="Mcghee T."/>
            <person name="Meldrim J."/>
            <person name="Meneus L."/>
            <person name="Mesirov J."/>
            <person name="Mihalev A."/>
            <person name="Mihova T."/>
            <person name="Mikkelsen T."/>
            <person name="Mlenga V."/>
            <person name="Moru K."/>
            <person name="Mozes J."/>
            <person name="Mulrain L."/>
            <person name="Munson G."/>
            <person name="Naylor J."/>
            <person name="Newes C."/>
            <person name="Nguyen C."/>
            <person name="Nguyen N."/>
            <person name="Nguyen T."/>
            <person name="Nicol R."/>
            <person name="Nielsen C."/>
            <person name="Nizzari M."/>
            <person name="Norbu C."/>
            <person name="Norbu N."/>
            <person name="O'donnell P."/>
            <person name="Okoawo O."/>
            <person name="O'leary S."/>
            <person name="Omotosho B."/>
            <person name="O'neill K."/>
            <person name="Osman S."/>
            <person name="Parker S."/>
            <person name="Perrin D."/>
            <person name="Phunkhang P."/>
            <person name="Piqani B."/>
            <person name="Purcell S."/>
            <person name="Rachupka T."/>
            <person name="Ramasamy U."/>
            <person name="Rameau R."/>
            <person name="Ray V."/>
            <person name="Raymond C."/>
            <person name="Retta R."/>
            <person name="Richardson S."/>
            <person name="Rise C."/>
            <person name="Rodriguez J."/>
            <person name="Rogers J."/>
            <person name="Rogov P."/>
            <person name="Rutman M."/>
            <person name="Schupbach R."/>
            <person name="Seaman C."/>
            <person name="Settipalli S."/>
            <person name="Sharpe T."/>
            <person name="Sheridan J."/>
            <person name="Sherpa N."/>
            <person name="Shi J."/>
            <person name="Smirnov S."/>
            <person name="Smith C."/>
            <person name="Sougnez C."/>
            <person name="Spencer B."/>
            <person name="Stalker J."/>
            <person name="Stange-thomann N."/>
            <person name="Stavropoulos S."/>
            <person name="Stetson K."/>
            <person name="Stone C."/>
            <person name="Stone S."/>
            <person name="Stubbs M."/>
            <person name="Talamas J."/>
            <person name="Tchuinga P."/>
            <person name="Tenzing P."/>
            <person name="Tesfaye S."/>
            <person name="Theodore J."/>
            <person name="Thoulutsang Y."/>
            <person name="Topham K."/>
            <person name="Towey S."/>
            <person name="Tsamla T."/>
            <person name="Tsomo N."/>
            <person name="Vallee D."/>
            <person name="Vassiliev H."/>
            <person name="Venkataraman V."/>
            <person name="Vinson J."/>
            <person name="Vo A."/>
            <person name="Wade C."/>
            <person name="Wang S."/>
            <person name="Wangchuk T."/>
            <person name="Wangdi T."/>
            <person name="Whittaker C."/>
            <person name="Wilkinson J."/>
            <person name="Wu Y."/>
            <person name="Wyman D."/>
            <person name="Yadav S."/>
            <person name="Yang S."/>
            <person name="Yang X."/>
            <person name="Yeager S."/>
            <person name="Yee E."/>
            <person name="Young G."/>
            <person name="Zainoun J."/>
            <person name="Zembeck L."/>
            <person name="Zimmer A."/>
            <person name="Zody M."/>
            <person name="Lander E."/>
        </authorList>
    </citation>
    <scope>NUCLEOTIDE SEQUENCE [LARGE SCALE GENOMIC DNA]</scope>
</reference>
<reference evidence="8" key="3">
    <citation type="submission" date="2025-09" db="UniProtKB">
        <authorList>
            <consortium name="Ensembl"/>
        </authorList>
    </citation>
    <scope>IDENTIFICATION</scope>
</reference>
<feature type="transmembrane region" description="Helical" evidence="6">
    <location>
        <begin position="12"/>
        <end position="31"/>
    </location>
</feature>
<dbReference type="GO" id="GO:0005783">
    <property type="term" value="C:endoplasmic reticulum"/>
    <property type="evidence" value="ECO:0007669"/>
    <property type="project" value="TreeGrafter"/>
</dbReference>
<keyword evidence="4 6" id="KW-1133">Transmembrane helix</keyword>
<comment type="subcellular location">
    <subcellularLocation>
        <location evidence="1">Endomembrane system</location>
    </subcellularLocation>
</comment>
<dbReference type="InterPro" id="IPR039529">
    <property type="entry name" value="PGAP1/BST1"/>
</dbReference>
<evidence type="ECO:0000256" key="6">
    <source>
        <dbReference type="SAM" id="Phobius"/>
    </source>
</evidence>
<sequence>NYIMSAIGEHIFHGLILSFLLIGIWDVTLNYEKNKCEMTYMWEMPTYKQSLLPKVSLSTDHLCIVWCKQLVLSTARYLFDIVDSKSQQITDDVEYRVRALKFHFESNPGGKVSTMNK</sequence>
<keyword evidence="3" id="KW-0378">Hydrolase</keyword>
<dbReference type="AlphaFoldDB" id="H2Z5S6"/>
<dbReference type="HOGENOM" id="CLU_2090164_0_0_1"/>
<dbReference type="InterPro" id="IPR012908">
    <property type="entry name" value="PGAP1-ab_dom-like"/>
</dbReference>
<reference evidence="8" key="2">
    <citation type="submission" date="2025-08" db="UniProtKB">
        <authorList>
            <consortium name="Ensembl"/>
        </authorList>
    </citation>
    <scope>IDENTIFICATION</scope>
</reference>
<dbReference type="PANTHER" id="PTHR15495">
    <property type="entry name" value="NEGATIVE REGULATOR OF VESICLE FORMATION-RELATED"/>
    <property type="match status" value="1"/>
</dbReference>
<evidence type="ECO:0000256" key="3">
    <source>
        <dbReference type="ARBA" id="ARBA00022801"/>
    </source>
</evidence>
<name>H2Z5S6_CIOSA</name>
<dbReference type="Pfam" id="PF07819">
    <property type="entry name" value="PGAP1"/>
    <property type="match status" value="1"/>
</dbReference>
<keyword evidence="2 6" id="KW-0812">Transmembrane</keyword>
<dbReference type="Proteomes" id="UP000007875">
    <property type="component" value="Unassembled WGS sequence"/>
</dbReference>
<evidence type="ECO:0000256" key="1">
    <source>
        <dbReference type="ARBA" id="ARBA00004308"/>
    </source>
</evidence>
<evidence type="ECO:0000259" key="7">
    <source>
        <dbReference type="Pfam" id="PF07819"/>
    </source>
</evidence>
<dbReference type="GO" id="GO:0016020">
    <property type="term" value="C:membrane"/>
    <property type="evidence" value="ECO:0007669"/>
    <property type="project" value="GOC"/>
</dbReference>
<keyword evidence="9" id="KW-1185">Reference proteome</keyword>
<evidence type="ECO:0000313" key="9">
    <source>
        <dbReference type="Proteomes" id="UP000007875"/>
    </source>
</evidence>
<dbReference type="Ensembl" id="ENSCSAVT00000013087.1">
    <property type="protein sequence ID" value="ENSCSAVP00000012938.1"/>
    <property type="gene ID" value="ENSCSAVG00000007596.1"/>
</dbReference>
<keyword evidence="5 6" id="KW-0472">Membrane</keyword>
<dbReference type="PANTHER" id="PTHR15495:SF7">
    <property type="entry name" value="GPI INOSITOL-DEACYLASE"/>
    <property type="match status" value="1"/>
</dbReference>
<feature type="domain" description="GPI inositol-deacylase PGAP1-like alpha/beta" evidence="7">
    <location>
        <begin position="50"/>
        <end position="80"/>
    </location>
</feature>
<evidence type="ECO:0000256" key="5">
    <source>
        <dbReference type="ARBA" id="ARBA00023136"/>
    </source>
</evidence>
<proteinExistence type="predicted"/>
<dbReference type="GO" id="GO:0006888">
    <property type="term" value="P:endoplasmic reticulum to Golgi vesicle-mediated transport"/>
    <property type="evidence" value="ECO:0007669"/>
    <property type="project" value="TreeGrafter"/>
</dbReference>
<evidence type="ECO:0000256" key="4">
    <source>
        <dbReference type="ARBA" id="ARBA00022989"/>
    </source>
</evidence>
<dbReference type="GO" id="GO:0006505">
    <property type="term" value="P:GPI anchor metabolic process"/>
    <property type="evidence" value="ECO:0007669"/>
    <property type="project" value="TreeGrafter"/>
</dbReference>
<dbReference type="GO" id="GO:0050185">
    <property type="term" value="F:phosphatidylinositol deacylase activity"/>
    <property type="evidence" value="ECO:0007669"/>
    <property type="project" value="TreeGrafter"/>
</dbReference>
<accession>H2Z5S6</accession>
<protein>
    <recommendedName>
        <fullName evidence="7">GPI inositol-deacylase PGAP1-like alpha/beta domain-containing protein</fullName>
    </recommendedName>
</protein>
<evidence type="ECO:0000256" key="2">
    <source>
        <dbReference type="ARBA" id="ARBA00022692"/>
    </source>
</evidence>